<accession>A0AAD9K9W5</accession>
<dbReference type="CDD" id="cd00866">
    <property type="entry name" value="PEBP_euk"/>
    <property type="match status" value="1"/>
</dbReference>
<dbReference type="Pfam" id="PF01161">
    <property type="entry name" value="PBP"/>
    <property type="match status" value="1"/>
</dbReference>
<dbReference type="PANTHER" id="PTHR11362">
    <property type="entry name" value="PHOSPHATIDYLETHANOLAMINE-BINDING PROTEIN"/>
    <property type="match status" value="1"/>
</dbReference>
<protein>
    <recommendedName>
        <fullName evidence="4">Phosphatidylethanolamine-binding protein</fullName>
    </recommendedName>
</protein>
<dbReference type="Gene3D" id="3.90.280.10">
    <property type="entry name" value="PEBP-like"/>
    <property type="match status" value="1"/>
</dbReference>
<reference evidence="2" key="1">
    <citation type="journal article" date="2023" name="Mol. Biol. Evol.">
        <title>Third-Generation Sequencing Reveals the Adaptive Role of the Epigenome in Three Deep-Sea Polychaetes.</title>
        <authorList>
            <person name="Perez M."/>
            <person name="Aroh O."/>
            <person name="Sun Y."/>
            <person name="Lan Y."/>
            <person name="Juniper S.K."/>
            <person name="Young C.R."/>
            <person name="Angers B."/>
            <person name="Qian P.Y."/>
        </authorList>
    </citation>
    <scope>NUCLEOTIDE SEQUENCE</scope>
    <source>
        <strain evidence="2">P08H-3</strain>
    </source>
</reference>
<dbReference type="InterPro" id="IPR036610">
    <property type="entry name" value="PEBP-like_sf"/>
</dbReference>
<dbReference type="EMBL" id="JAODUP010000031">
    <property type="protein sequence ID" value="KAK2167180.1"/>
    <property type="molecule type" value="Genomic_DNA"/>
</dbReference>
<name>A0AAD9K9W5_9ANNE</name>
<comment type="caution">
    <text evidence="2">The sequence shown here is derived from an EMBL/GenBank/DDBJ whole genome shotgun (WGS) entry which is preliminary data.</text>
</comment>
<sequence length="204" mass="23652">MFRNTVISPLCGFFVVMVTFCDSCHVLPEKVMTRYRLCNGPILILQDVGPCGTTMPKYLEDLSFKVYFGWAELTKTYLLLMVDVDAPMREYPLLADYIHWMIADIPGFDLRNGVMSSIRATELIAYMPPSPPPGSGLHRYQFFLFESPEDSTADDLVGYSPDFRARFNLTEFVIRNNLCYNLRATFEFSHQVMRYTMNHLMMMR</sequence>
<dbReference type="PANTHER" id="PTHR11362:SF82">
    <property type="entry name" value="PHOSPHATIDYLETHANOLAMINE-BINDING PROTEIN 4"/>
    <property type="match status" value="1"/>
</dbReference>
<feature type="signal peptide" evidence="1">
    <location>
        <begin position="1"/>
        <end position="23"/>
    </location>
</feature>
<dbReference type="SUPFAM" id="SSF49777">
    <property type="entry name" value="PEBP-like"/>
    <property type="match status" value="1"/>
</dbReference>
<gene>
    <name evidence="2" type="ORF">LSH36_31g00011</name>
</gene>
<dbReference type="AlphaFoldDB" id="A0AAD9K9W5"/>
<evidence type="ECO:0000313" key="2">
    <source>
        <dbReference type="EMBL" id="KAK2167180.1"/>
    </source>
</evidence>
<evidence type="ECO:0000256" key="1">
    <source>
        <dbReference type="SAM" id="SignalP"/>
    </source>
</evidence>
<evidence type="ECO:0000313" key="3">
    <source>
        <dbReference type="Proteomes" id="UP001208570"/>
    </source>
</evidence>
<dbReference type="Proteomes" id="UP001208570">
    <property type="component" value="Unassembled WGS sequence"/>
</dbReference>
<dbReference type="InterPro" id="IPR035810">
    <property type="entry name" value="PEBP_euk"/>
</dbReference>
<dbReference type="InterPro" id="IPR008914">
    <property type="entry name" value="PEBP"/>
</dbReference>
<keyword evidence="3" id="KW-1185">Reference proteome</keyword>
<evidence type="ECO:0008006" key="4">
    <source>
        <dbReference type="Google" id="ProtNLM"/>
    </source>
</evidence>
<feature type="chain" id="PRO_5042089203" description="Phosphatidylethanolamine-binding protein" evidence="1">
    <location>
        <begin position="24"/>
        <end position="204"/>
    </location>
</feature>
<keyword evidence="1" id="KW-0732">Signal</keyword>
<organism evidence="2 3">
    <name type="scientific">Paralvinella palmiformis</name>
    <dbReference type="NCBI Taxonomy" id="53620"/>
    <lineage>
        <taxon>Eukaryota</taxon>
        <taxon>Metazoa</taxon>
        <taxon>Spiralia</taxon>
        <taxon>Lophotrochozoa</taxon>
        <taxon>Annelida</taxon>
        <taxon>Polychaeta</taxon>
        <taxon>Sedentaria</taxon>
        <taxon>Canalipalpata</taxon>
        <taxon>Terebellida</taxon>
        <taxon>Terebelliformia</taxon>
        <taxon>Alvinellidae</taxon>
        <taxon>Paralvinella</taxon>
    </lineage>
</organism>
<proteinExistence type="predicted"/>